<proteinExistence type="inferred from homology"/>
<dbReference type="InterPro" id="IPR000352">
    <property type="entry name" value="Pep_chain_release_fac_I"/>
</dbReference>
<evidence type="ECO:0000256" key="1">
    <source>
        <dbReference type="ARBA" id="ARBA00004173"/>
    </source>
</evidence>
<evidence type="ECO:0000256" key="4">
    <source>
        <dbReference type="ARBA" id="ARBA00023128"/>
    </source>
</evidence>
<dbReference type="GO" id="GO:0003747">
    <property type="term" value="F:translation release factor activity"/>
    <property type="evidence" value="ECO:0007669"/>
    <property type="project" value="InterPro"/>
</dbReference>
<dbReference type="GO" id="GO:0005739">
    <property type="term" value="C:mitochondrion"/>
    <property type="evidence" value="ECO:0007669"/>
    <property type="project" value="UniProtKB-SubCell"/>
</dbReference>
<feature type="domain" description="Prokaryotic-type class I peptide chain release factors" evidence="6">
    <location>
        <begin position="53"/>
        <end position="154"/>
    </location>
</feature>
<evidence type="ECO:0000313" key="7">
    <source>
        <dbReference type="EMBL" id="CCE78513.1"/>
    </source>
</evidence>
<dbReference type="EMBL" id="FO082056">
    <property type="protein sequence ID" value="CCE79099.1"/>
    <property type="molecule type" value="Genomic_DNA"/>
</dbReference>
<accession>G8YPC8</accession>
<dbReference type="FunFam" id="3.30.160.20:FF:000065">
    <property type="entry name" value="Peptidyl-tRNA hydrolase domain protein"/>
    <property type="match status" value="1"/>
</dbReference>
<reference evidence="8" key="1">
    <citation type="submission" date="2011-10" db="EMBL/GenBank/DDBJ databases">
        <authorList>
            <person name="Genoscope - CEA"/>
        </authorList>
    </citation>
    <scope>NUCLEOTIDE SEQUENCE</scope>
</reference>
<protein>
    <submittedName>
        <fullName evidence="8">Piso0_001138 protein</fullName>
    </submittedName>
</protein>
<dbReference type="InterPro" id="IPR052405">
    <property type="entry name" value="Mito_Transl_Release_Factor"/>
</dbReference>
<dbReference type="FunCoup" id="G8YPC8">
    <property type="interactions" value="102"/>
</dbReference>
<evidence type="ECO:0000313" key="8">
    <source>
        <dbReference type="EMBL" id="CCE79099.1"/>
    </source>
</evidence>
<dbReference type="STRING" id="559304.G8YPC8"/>
<keyword evidence="3" id="KW-0809">Transit peptide</keyword>
<dbReference type="PANTHER" id="PTHR46203:SF1">
    <property type="entry name" value="MITOCHONDRIAL TRANSLATION RELEASE FACTOR IN RESCUE"/>
    <property type="match status" value="1"/>
</dbReference>
<keyword evidence="5" id="KW-0175">Coiled coil</keyword>
<comment type="subcellular location">
    <subcellularLocation>
        <location evidence="1">Mitochondrion</location>
    </subcellularLocation>
</comment>
<dbReference type="Gene3D" id="3.30.160.20">
    <property type="match status" value="1"/>
</dbReference>
<feature type="coiled-coil region" evidence="5">
    <location>
        <begin position="134"/>
        <end position="168"/>
    </location>
</feature>
<dbReference type="GO" id="GO:0032543">
    <property type="term" value="P:mitochondrial translation"/>
    <property type="evidence" value="ECO:0007669"/>
    <property type="project" value="UniProtKB-ARBA"/>
</dbReference>
<reference evidence="9" key="2">
    <citation type="journal article" date="2012" name="G3 (Bethesda)">
        <title>Pichia sorbitophila, an interspecies yeast hybrid reveals early steps of genome resolution following polyploidization.</title>
        <authorList>
            <person name="Leh Louis V."/>
            <person name="Despons L."/>
            <person name="Friedrich A."/>
            <person name="Martin T."/>
            <person name="Durrens P."/>
            <person name="Casaregola S."/>
            <person name="Neuveglise C."/>
            <person name="Fairhead C."/>
            <person name="Marck C."/>
            <person name="Cruz J.A."/>
            <person name="Straub M.L."/>
            <person name="Kugler V."/>
            <person name="Sacerdot C."/>
            <person name="Uzunov Z."/>
            <person name="Thierry A."/>
            <person name="Weiss S."/>
            <person name="Bleykasten C."/>
            <person name="De Montigny J."/>
            <person name="Jacques N."/>
            <person name="Jung P."/>
            <person name="Lemaire M."/>
            <person name="Mallet S."/>
            <person name="Morel G."/>
            <person name="Richard G.F."/>
            <person name="Sarkar A."/>
            <person name="Savel G."/>
            <person name="Schacherer J."/>
            <person name="Seret M.L."/>
            <person name="Talla E."/>
            <person name="Samson G."/>
            <person name="Jubin C."/>
            <person name="Poulain J."/>
            <person name="Vacherie B."/>
            <person name="Barbe V."/>
            <person name="Pelletier E."/>
            <person name="Sherman D.J."/>
            <person name="Westhof E."/>
            <person name="Weissenbach J."/>
            <person name="Baret P.V."/>
            <person name="Wincker P."/>
            <person name="Gaillardin C."/>
            <person name="Dujon B."/>
            <person name="Souciet J.L."/>
        </authorList>
    </citation>
    <scope>NUCLEOTIDE SEQUENCE [LARGE SCALE GENOMIC DNA]</scope>
    <source>
        <strain evidence="9">ATCC MYA-4447 / BCRC 22081 / CBS 7064 / NBRC 10061 / NRRL Y-12695</strain>
    </source>
</reference>
<dbReference type="Proteomes" id="UP000005222">
    <property type="component" value="Chromosome C"/>
</dbReference>
<dbReference type="OrthoDB" id="277888at2759"/>
<name>G8YPC8_PICSO</name>
<evidence type="ECO:0000313" key="9">
    <source>
        <dbReference type="Proteomes" id="UP000005222"/>
    </source>
</evidence>
<dbReference type="AlphaFoldDB" id="G8YPC8"/>
<evidence type="ECO:0000259" key="6">
    <source>
        <dbReference type="Pfam" id="PF00472"/>
    </source>
</evidence>
<dbReference type="SUPFAM" id="SSF75620">
    <property type="entry name" value="Release factor"/>
    <property type="match status" value="1"/>
</dbReference>
<dbReference type="eggNOG" id="KOG2726">
    <property type="taxonomic scope" value="Eukaryota"/>
</dbReference>
<dbReference type="InParanoid" id="G8YPC8"/>
<dbReference type="PANTHER" id="PTHR46203">
    <property type="entry name" value="PROBABLE PEPTIDE CHAIN RELEASE FACTOR C12ORF65"/>
    <property type="match status" value="1"/>
</dbReference>
<comment type="similarity">
    <text evidence="2">Belongs to the prokaryotic/mitochondrial release factor family.</text>
</comment>
<dbReference type="EMBL" id="FO082057">
    <property type="protein sequence ID" value="CCE78513.1"/>
    <property type="molecule type" value="Genomic_DNA"/>
</dbReference>
<sequence length="190" mass="22379">MNRIATRLLPRNQIYSKYPGIQCVIHKALPFFFIRTYGIPKKNKLPPRPLWLIKEEELEEEFIKGGRGPGGQKINKTNSKVQLRHKPTNIVVTCQYSRSQEQNRKKAREILALKLEELENPEHCRTAVLKERESKVKQNKMKKSTRKYKKIEEERQLQKEKEQELLSEIVDIDSELDTLVTSAKQKVDNR</sequence>
<evidence type="ECO:0000256" key="3">
    <source>
        <dbReference type="ARBA" id="ARBA00022946"/>
    </source>
</evidence>
<gene>
    <name evidence="8" type="primary">Piso0_001138</name>
    <name evidence="7" type="ORF">GNLVRS01_PISO0C11728g</name>
    <name evidence="8" type="ORF">GNLVRS01_PISO0D11795g</name>
</gene>
<evidence type="ECO:0000256" key="5">
    <source>
        <dbReference type="SAM" id="Coils"/>
    </source>
</evidence>
<dbReference type="HOGENOM" id="CLU_089470_1_3_1"/>
<dbReference type="Proteomes" id="UP000005222">
    <property type="component" value="Chromosome D"/>
</dbReference>
<dbReference type="InterPro" id="IPR045853">
    <property type="entry name" value="Pep_chain_release_fac_I_sf"/>
</dbReference>
<dbReference type="OMA" id="EMNSNHI"/>
<keyword evidence="9" id="KW-1185">Reference proteome</keyword>
<dbReference type="Pfam" id="PF00472">
    <property type="entry name" value="RF-1"/>
    <property type="match status" value="1"/>
</dbReference>
<organism evidence="8 9">
    <name type="scientific">Pichia sorbitophila (strain ATCC MYA-4447 / BCRC 22081 / CBS 7064 / NBRC 10061 / NRRL Y-12695)</name>
    <name type="common">Hybrid yeast</name>
    <dbReference type="NCBI Taxonomy" id="559304"/>
    <lineage>
        <taxon>Eukaryota</taxon>
        <taxon>Fungi</taxon>
        <taxon>Dikarya</taxon>
        <taxon>Ascomycota</taxon>
        <taxon>Saccharomycotina</taxon>
        <taxon>Pichiomycetes</taxon>
        <taxon>Debaryomycetaceae</taxon>
        <taxon>Millerozyma</taxon>
    </lineage>
</organism>
<evidence type="ECO:0000256" key="2">
    <source>
        <dbReference type="ARBA" id="ARBA00010835"/>
    </source>
</evidence>
<keyword evidence="4" id="KW-0496">Mitochondrion</keyword>